<protein>
    <recommendedName>
        <fullName evidence="2">asparagine synthase (glutamine-hydrolyzing)</fullName>
        <ecNumber evidence="2">6.3.5.4</ecNumber>
    </recommendedName>
</protein>
<evidence type="ECO:0000256" key="5">
    <source>
        <dbReference type="SAM" id="MobiDB-lite"/>
    </source>
</evidence>
<comment type="pathway">
    <text evidence="1">Amino-acid biosynthesis; L-asparagine biosynthesis; L-asparagine from L-aspartate (L-Gln route): step 1/1.</text>
</comment>
<feature type="domain" description="Asparagine synthetase" evidence="6">
    <location>
        <begin position="213"/>
        <end position="599"/>
    </location>
</feature>
<keyword evidence="3" id="KW-0028">Amino-acid biosynthesis</keyword>
<evidence type="ECO:0000256" key="2">
    <source>
        <dbReference type="ARBA" id="ARBA00012737"/>
    </source>
</evidence>
<dbReference type="EC" id="6.3.5.4" evidence="2"/>
<dbReference type="GO" id="GO:0004066">
    <property type="term" value="F:asparagine synthase (glutamine-hydrolyzing) activity"/>
    <property type="evidence" value="ECO:0007669"/>
    <property type="project" value="UniProtKB-EC"/>
</dbReference>
<sequence>MDSDVDSFVLIRGDHQPAVVREHLAQARMFDLSAGNDPVRLYVQASHLRLSAGMMRGNTLVVIGPAPVPQRILTDVLATAPSLLHLDAHLGQLAGQYWLVASINGRVRVQGSASGLHRVFYADVAGATMVSSRARLLASIGEFPVDRISLAMRLLEPLQHPLAELCCWENITAVPPHSFLQLGGPDPARLYRWWTPPFPDQDLAAGAELVTSATLETVGDHLSGRSRATCEISGGLDSSTLAATLQIHKHREELPFELHGITAVSRDEFNSDAQWARELTTRLPLDSHTFLQPDQLPWEYDELDDAFRYPLDEPSIAIGSHSRLNAVTDLARAVGTEVHFTGYGGDQLFLAHPALSRELLVTHPLTALRRLRAYRSMYRWRGSDLARQLIAPGSYRSWLNRTYLSSAPRDPHAAMLSWGGQAVVPHWLSAEVTHAIAARIRAMSELHPLAPSPGRHQELGAIYEISRVVRGVADIAHFRGGIGVVAPFLDERVINAALSVRIDHRLDPYRYKPLLLEAFKEFLPDSLQRRTTKGAHNADKAQALLRNASAIRTHFADSKLVEAGLIDPHRLYPLLRQPDTPLFDNNDLAMTVACEAWLRSVDNRSSSPTRPGHSSSERSTRPDEPSELGIDDPHRLRSRPARPEERLLLPSQRDRRRHDHCAARHERSRPCRPSTARSLRRAAGRPSHGPAFLSAAAGPERTDRR</sequence>
<dbReference type="EMBL" id="BLAH01000143">
    <property type="protein sequence ID" value="GES39903.1"/>
    <property type="molecule type" value="Genomic_DNA"/>
</dbReference>
<keyword evidence="3" id="KW-0061">Asparagine biosynthesis</keyword>
<feature type="compositionally biased region" description="Low complexity" evidence="5">
    <location>
        <begin position="604"/>
        <end position="614"/>
    </location>
</feature>
<dbReference type="Proteomes" id="UP000325466">
    <property type="component" value="Unassembled WGS sequence"/>
</dbReference>
<evidence type="ECO:0000259" key="6">
    <source>
        <dbReference type="Pfam" id="PF00733"/>
    </source>
</evidence>
<feature type="compositionally biased region" description="Basic and acidic residues" evidence="5">
    <location>
        <begin position="660"/>
        <end position="669"/>
    </location>
</feature>
<dbReference type="PANTHER" id="PTHR43284">
    <property type="entry name" value="ASPARAGINE SYNTHETASE (GLUTAMINE-HYDROLYZING)"/>
    <property type="match status" value="1"/>
</dbReference>
<keyword evidence="7" id="KW-0436">Ligase</keyword>
<feature type="region of interest" description="Disordered" evidence="5">
    <location>
        <begin position="602"/>
        <end position="705"/>
    </location>
</feature>
<dbReference type="Gene3D" id="3.40.50.620">
    <property type="entry name" value="HUPs"/>
    <property type="match status" value="2"/>
</dbReference>
<organism evidence="7 8">
    <name type="scientific">Rhodococcus aetherivorans</name>
    <dbReference type="NCBI Taxonomy" id="191292"/>
    <lineage>
        <taxon>Bacteria</taxon>
        <taxon>Bacillati</taxon>
        <taxon>Actinomycetota</taxon>
        <taxon>Actinomycetes</taxon>
        <taxon>Mycobacteriales</taxon>
        <taxon>Nocardiaceae</taxon>
        <taxon>Rhodococcus</taxon>
    </lineage>
</organism>
<name>A0ABQ0YTC7_9NOCA</name>
<comment type="caution">
    <text evidence="7">The sequence shown here is derived from an EMBL/GenBank/DDBJ whole genome shotgun (WGS) entry which is preliminary data.</text>
</comment>
<dbReference type="SUPFAM" id="SSF52402">
    <property type="entry name" value="Adenine nucleotide alpha hydrolases-like"/>
    <property type="match status" value="1"/>
</dbReference>
<evidence type="ECO:0000256" key="3">
    <source>
        <dbReference type="ARBA" id="ARBA00022888"/>
    </source>
</evidence>
<accession>A0ABQ0YTC7</accession>
<feature type="compositionally biased region" description="Basic and acidic residues" evidence="5">
    <location>
        <begin position="615"/>
        <end position="624"/>
    </location>
</feature>
<gene>
    <name evidence="7" type="ORF">RAJCM14343_5181</name>
</gene>
<evidence type="ECO:0000313" key="8">
    <source>
        <dbReference type="Proteomes" id="UP000325466"/>
    </source>
</evidence>
<dbReference type="Pfam" id="PF00733">
    <property type="entry name" value="Asn_synthase"/>
    <property type="match status" value="1"/>
</dbReference>
<feature type="compositionally biased region" description="Basic and acidic residues" evidence="5">
    <location>
        <begin position="631"/>
        <end position="647"/>
    </location>
</feature>
<evidence type="ECO:0000256" key="4">
    <source>
        <dbReference type="ARBA" id="ARBA00048741"/>
    </source>
</evidence>
<dbReference type="PANTHER" id="PTHR43284:SF1">
    <property type="entry name" value="ASPARAGINE SYNTHETASE"/>
    <property type="match status" value="1"/>
</dbReference>
<keyword evidence="8" id="KW-1185">Reference proteome</keyword>
<proteinExistence type="predicted"/>
<dbReference type="InterPro" id="IPR051786">
    <property type="entry name" value="ASN_synthetase/amidase"/>
</dbReference>
<reference evidence="7 8" key="1">
    <citation type="journal article" date="2018" name="Biodegradation">
        <title>1,4-Dioxane degradation characteristics of Rhodococcus aetherivorans JCM 14343.</title>
        <authorList>
            <person name="Inoue D."/>
            <person name="Tsunoda T."/>
            <person name="Yamamoto N."/>
            <person name="Ike M."/>
            <person name="Sei K."/>
        </authorList>
    </citation>
    <scope>NUCLEOTIDE SEQUENCE [LARGE SCALE GENOMIC DNA]</scope>
    <source>
        <strain evidence="7 8">JCM 14343</strain>
    </source>
</reference>
<comment type="catalytic activity">
    <reaction evidence="4">
        <text>L-aspartate + L-glutamine + ATP + H2O = L-asparagine + L-glutamate + AMP + diphosphate + H(+)</text>
        <dbReference type="Rhea" id="RHEA:12228"/>
        <dbReference type="ChEBI" id="CHEBI:15377"/>
        <dbReference type="ChEBI" id="CHEBI:15378"/>
        <dbReference type="ChEBI" id="CHEBI:29985"/>
        <dbReference type="ChEBI" id="CHEBI:29991"/>
        <dbReference type="ChEBI" id="CHEBI:30616"/>
        <dbReference type="ChEBI" id="CHEBI:33019"/>
        <dbReference type="ChEBI" id="CHEBI:58048"/>
        <dbReference type="ChEBI" id="CHEBI:58359"/>
        <dbReference type="ChEBI" id="CHEBI:456215"/>
        <dbReference type="EC" id="6.3.5.4"/>
    </reaction>
</comment>
<evidence type="ECO:0000313" key="7">
    <source>
        <dbReference type="EMBL" id="GES39903.1"/>
    </source>
</evidence>
<dbReference type="InterPro" id="IPR014729">
    <property type="entry name" value="Rossmann-like_a/b/a_fold"/>
</dbReference>
<evidence type="ECO:0000256" key="1">
    <source>
        <dbReference type="ARBA" id="ARBA00005187"/>
    </source>
</evidence>
<dbReference type="InterPro" id="IPR001962">
    <property type="entry name" value="Asn_synthase"/>
</dbReference>